<feature type="compositionally biased region" description="Low complexity" evidence="1">
    <location>
        <begin position="339"/>
        <end position="349"/>
    </location>
</feature>
<reference evidence="2" key="1">
    <citation type="journal article" date="2020" name="Stud. Mycol.">
        <title>101 Dothideomycetes genomes: a test case for predicting lifestyles and emergence of pathogens.</title>
        <authorList>
            <person name="Haridas S."/>
            <person name="Albert R."/>
            <person name="Binder M."/>
            <person name="Bloem J."/>
            <person name="Labutti K."/>
            <person name="Salamov A."/>
            <person name="Andreopoulos B."/>
            <person name="Baker S."/>
            <person name="Barry K."/>
            <person name="Bills G."/>
            <person name="Bluhm B."/>
            <person name="Cannon C."/>
            <person name="Castanera R."/>
            <person name="Culley D."/>
            <person name="Daum C."/>
            <person name="Ezra D."/>
            <person name="Gonzalez J."/>
            <person name="Henrissat B."/>
            <person name="Kuo A."/>
            <person name="Liang C."/>
            <person name="Lipzen A."/>
            <person name="Lutzoni F."/>
            <person name="Magnuson J."/>
            <person name="Mondo S."/>
            <person name="Nolan M."/>
            <person name="Ohm R."/>
            <person name="Pangilinan J."/>
            <person name="Park H.-J."/>
            <person name="Ramirez L."/>
            <person name="Alfaro M."/>
            <person name="Sun H."/>
            <person name="Tritt A."/>
            <person name="Yoshinaga Y."/>
            <person name="Zwiers L.-H."/>
            <person name="Turgeon B."/>
            <person name="Goodwin S."/>
            <person name="Spatafora J."/>
            <person name="Crous P."/>
            <person name="Grigoriev I."/>
        </authorList>
    </citation>
    <scope>NUCLEOTIDE SEQUENCE</scope>
    <source>
        <strain evidence="2">ATCC 36951</strain>
    </source>
</reference>
<dbReference type="Proteomes" id="UP000799537">
    <property type="component" value="Unassembled WGS sequence"/>
</dbReference>
<gene>
    <name evidence="2" type="ORF">M409DRAFT_56397</name>
</gene>
<dbReference type="GeneID" id="54566554"/>
<keyword evidence="3" id="KW-1185">Reference proteome</keyword>
<dbReference type="EMBL" id="ML993603">
    <property type="protein sequence ID" value="KAF2164561.1"/>
    <property type="molecule type" value="Genomic_DNA"/>
</dbReference>
<feature type="region of interest" description="Disordered" evidence="1">
    <location>
        <begin position="291"/>
        <end position="356"/>
    </location>
</feature>
<organism evidence="2 3">
    <name type="scientific">Zasmidium cellare ATCC 36951</name>
    <dbReference type="NCBI Taxonomy" id="1080233"/>
    <lineage>
        <taxon>Eukaryota</taxon>
        <taxon>Fungi</taxon>
        <taxon>Dikarya</taxon>
        <taxon>Ascomycota</taxon>
        <taxon>Pezizomycotina</taxon>
        <taxon>Dothideomycetes</taxon>
        <taxon>Dothideomycetidae</taxon>
        <taxon>Mycosphaerellales</taxon>
        <taxon>Mycosphaerellaceae</taxon>
        <taxon>Zasmidium</taxon>
    </lineage>
</organism>
<evidence type="ECO:0000256" key="1">
    <source>
        <dbReference type="SAM" id="MobiDB-lite"/>
    </source>
</evidence>
<accession>A0A6A6CC09</accession>
<evidence type="ECO:0000313" key="3">
    <source>
        <dbReference type="Proteomes" id="UP000799537"/>
    </source>
</evidence>
<dbReference type="AlphaFoldDB" id="A0A6A6CC09"/>
<feature type="compositionally biased region" description="Low complexity" evidence="1">
    <location>
        <begin position="309"/>
        <end position="320"/>
    </location>
</feature>
<dbReference type="RefSeq" id="XP_033665450.1">
    <property type="nucleotide sequence ID" value="XM_033813282.1"/>
</dbReference>
<proteinExistence type="predicted"/>
<name>A0A6A6CC09_ZASCE</name>
<sequence>MCNVRTLTYSCSHTIPFRLSTCAGTFTYQTRKSPTGTLPSCRSFPLLTFISPQPCGACLKAAAEKVLEEKIARLRLEHLSSETDDWTAEPPEALVQAEAELASEVWRLEAFYPEQARFKKDLRPEKGRVPTRSGSLLRREVRVEDVVLRAQGNMTAATEEWDYESWKLGGFRDLGEEIAEDERERVGRELPGFGDCGVDCLEEEEGVDGEAVGEEQLDGEIGSVMDWGVATSWVLSSEGGEWDGGVVDGKVESESQSEETVVPGMTDVGLVEGQQPEQEVAPVEATCTLKENNSTEYAKAPHWQRERPSMSGTSPTTSTTDTRDLKLEETDSSSNAKAPPRLRQRPQQQKAMDGHEPFRACSPFWMEFAVSV</sequence>
<protein>
    <submittedName>
        <fullName evidence="2">Uncharacterized protein</fullName>
    </submittedName>
</protein>
<evidence type="ECO:0000313" key="2">
    <source>
        <dbReference type="EMBL" id="KAF2164561.1"/>
    </source>
</evidence>
<dbReference type="OrthoDB" id="3647221at2759"/>